<gene>
    <name evidence="2" type="ORF">AMTR_s00306p00012780</name>
</gene>
<name>W1PJU9_AMBTC</name>
<evidence type="ECO:0000313" key="2">
    <source>
        <dbReference type="EMBL" id="ERN10247.1"/>
    </source>
</evidence>
<dbReference type="AlphaFoldDB" id="W1PJU9"/>
<feature type="compositionally biased region" description="Basic and acidic residues" evidence="1">
    <location>
        <begin position="1"/>
        <end position="14"/>
    </location>
</feature>
<feature type="region of interest" description="Disordered" evidence="1">
    <location>
        <begin position="1"/>
        <end position="99"/>
    </location>
</feature>
<dbReference type="EMBL" id="KI392931">
    <property type="protein sequence ID" value="ERN10247.1"/>
    <property type="molecule type" value="Genomic_DNA"/>
</dbReference>
<evidence type="ECO:0000256" key="1">
    <source>
        <dbReference type="SAM" id="MobiDB-lite"/>
    </source>
</evidence>
<keyword evidence="3" id="KW-1185">Reference proteome</keyword>
<proteinExistence type="predicted"/>
<organism evidence="2 3">
    <name type="scientific">Amborella trichopoda</name>
    <dbReference type="NCBI Taxonomy" id="13333"/>
    <lineage>
        <taxon>Eukaryota</taxon>
        <taxon>Viridiplantae</taxon>
        <taxon>Streptophyta</taxon>
        <taxon>Embryophyta</taxon>
        <taxon>Tracheophyta</taxon>
        <taxon>Spermatophyta</taxon>
        <taxon>Magnoliopsida</taxon>
        <taxon>Amborellales</taxon>
        <taxon>Amborellaceae</taxon>
        <taxon>Amborella</taxon>
    </lineage>
</organism>
<dbReference type="HOGENOM" id="CLU_075406_1_0_1"/>
<protein>
    <submittedName>
        <fullName evidence="2">Uncharacterized protein</fullName>
    </submittedName>
</protein>
<accession>W1PJU9</accession>
<sequence length="166" mass="18256">MGDPYQGKRHDNHPSGKITYRFLSGNHPESSVKNYSGKVSFETNFSDEDSGNDSSELTGSDYKWASLPNGVPSVKFEKDSEESMNSHCEWAPSPNHTPRVKTEVQDIADHLGSKPELAMWDVRNLTASRPLETQKVNGVDSDGDLFFSCDESLPSPSPNPSHGTTP</sequence>
<dbReference type="Gramene" id="ERN10247">
    <property type="protein sequence ID" value="ERN10247"/>
    <property type="gene ID" value="AMTR_s00306p00012780"/>
</dbReference>
<reference evidence="3" key="1">
    <citation type="journal article" date="2013" name="Science">
        <title>The Amborella genome and the evolution of flowering plants.</title>
        <authorList>
            <consortium name="Amborella Genome Project"/>
        </authorList>
    </citation>
    <scope>NUCLEOTIDE SEQUENCE [LARGE SCALE GENOMIC DNA]</scope>
</reference>
<evidence type="ECO:0000313" key="3">
    <source>
        <dbReference type="Proteomes" id="UP000017836"/>
    </source>
</evidence>
<dbReference type="Proteomes" id="UP000017836">
    <property type="component" value="Unassembled WGS sequence"/>
</dbReference>
<feature type="region of interest" description="Disordered" evidence="1">
    <location>
        <begin position="133"/>
        <end position="166"/>
    </location>
</feature>